<dbReference type="Proteomes" id="UP001482520">
    <property type="component" value="Unassembled WGS sequence"/>
</dbReference>
<comment type="caution">
    <text evidence="2">The sequence shown here is derived from an EMBL/GenBank/DDBJ whole genome shotgun (WGS) entry which is preliminary data.</text>
</comment>
<evidence type="ECO:0000313" key="3">
    <source>
        <dbReference type="Proteomes" id="UP001482520"/>
    </source>
</evidence>
<protein>
    <submittedName>
        <fullName evidence="2">Thioredoxin family protein</fullName>
    </submittedName>
</protein>
<accession>A0ABV1NWS4</accession>
<sequence length="99" mass="10790">MRVELLYFDGCPNWTVADERLAQAIQKSERTDITVTRRTVESAEEAEADGFTGSPTVRIDGHDPFAIGNEQVGLACRVYATPDGLDGSPTVDQFIEALS</sequence>
<gene>
    <name evidence="2" type="ORF">V6R90_06760</name>
</gene>
<proteinExistence type="predicted"/>
<name>A0ABV1NWS4_9ACTN</name>
<keyword evidence="3" id="KW-1185">Reference proteome</keyword>
<evidence type="ECO:0000313" key="2">
    <source>
        <dbReference type="EMBL" id="MEQ7846975.1"/>
    </source>
</evidence>
<organism evidence="2 3">
    <name type="scientific">Nocardioides kribbensis</name>
    <dbReference type="NCBI Taxonomy" id="305517"/>
    <lineage>
        <taxon>Bacteria</taxon>
        <taxon>Bacillati</taxon>
        <taxon>Actinomycetota</taxon>
        <taxon>Actinomycetes</taxon>
        <taxon>Propionibacteriales</taxon>
        <taxon>Nocardioidaceae</taxon>
        <taxon>Nocardioides</taxon>
    </lineage>
</organism>
<feature type="region of interest" description="Disordered" evidence="1">
    <location>
        <begin position="36"/>
        <end position="55"/>
    </location>
</feature>
<reference evidence="2 3" key="1">
    <citation type="submission" date="2024-02" db="EMBL/GenBank/DDBJ databases">
        <title>Full genome sequence of Nocardioides kribbensis.</title>
        <authorList>
            <person name="Poletto B.L."/>
            <person name="Silva G."/>
            <person name="Galante D."/>
            <person name="Campos K.R."/>
            <person name="Santos M.B.N."/>
            <person name="Sacchi C.T."/>
        </authorList>
    </citation>
    <scope>NUCLEOTIDE SEQUENCE [LARGE SCALE GENOMIC DNA]</scope>
    <source>
        <strain evidence="2 3">O4R</strain>
    </source>
</reference>
<dbReference type="EMBL" id="JBEGDP010000005">
    <property type="protein sequence ID" value="MEQ7846975.1"/>
    <property type="molecule type" value="Genomic_DNA"/>
</dbReference>
<dbReference type="RefSeq" id="WP_349804194.1">
    <property type="nucleotide sequence ID" value="NZ_JBEGDP010000005.1"/>
</dbReference>
<evidence type="ECO:0000256" key="1">
    <source>
        <dbReference type="SAM" id="MobiDB-lite"/>
    </source>
</evidence>